<evidence type="ECO:0000256" key="5">
    <source>
        <dbReference type="ARBA" id="ARBA00022645"/>
    </source>
</evidence>
<protein>
    <recommendedName>
        <fullName evidence="4">serine-type D-Ala-D-Ala carboxypeptidase</fullName>
        <ecNumber evidence="4">3.4.16.4</ecNumber>
    </recommendedName>
</protein>
<dbReference type="PANTHER" id="PTHR21581:SF33">
    <property type="entry name" value="D-ALANYL-D-ALANINE CARBOXYPEPTIDASE DACB"/>
    <property type="match status" value="1"/>
</dbReference>
<keyword evidence="16" id="KW-0812">Transmembrane</keyword>
<feature type="binding site" evidence="14">
    <location>
        <position position="270"/>
    </location>
    <ligand>
        <name>substrate</name>
    </ligand>
</feature>
<comment type="similarity">
    <text evidence="3 15">Belongs to the peptidase S11 family.</text>
</comment>
<comment type="pathway">
    <text evidence="2">Cell wall biogenesis; peptidoglycan biosynthesis.</text>
</comment>
<evidence type="ECO:0000256" key="8">
    <source>
        <dbReference type="ARBA" id="ARBA00022801"/>
    </source>
</evidence>
<evidence type="ECO:0000256" key="3">
    <source>
        <dbReference type="ARBA" id="ARBA00007164"/>
    </source>
</evidence>
<evidence type="ECO:0000256" key="4">
    <source>
        <dbReference type="ARBA" id="ARBA00012448"/>
    </source>
</evidence>
<comment type="catalytic activity">
    <reaction evidence="12">
        <text>Preferential cleavage: (Ac)2-L-Lys-D-Ala-|-D-Ala. Also transpeptidation of peptidyl-alanyl moieties that are N-acyl substituents of D-alanine.</text>
        <dbReference type="EC" id="3.4.16.4"/>
    </reaction>
</comment>
<dbReference type="InterPro" id="IPR012338">
    <property type="entry name" value="Beta-lactam/transpept-like"/>
</dbReference>
<dbReference type="PANTHER" id="PTHR21581">
    <property type="entry name" value="D-ALANYL-D-ALANINE CARBOXYPEPTIDASE"/>
    <property type="match status" value="1"/>
</dbReference>
<dbReference type="Pfam" id="PF00768">
    <property type="entry name" value="Peptidase_S11"/>
    <property type="match status" value="1"/>
</dbReference>
<feature type="active site" evidence="13">
    <location>
        <position position="156"/>
    </location>
</feature>
<feature type="transmembrane region" description="Helical" evidence="16">
    <location>
        <begin position="438"/>
        <end position="461"/>
    </location>
</feature>
<dbReference type="SUPFAM" id="SSF56601">
    <property type="entry name" value="beta-lactamase/transpeptidase-like"/>
    <property type="match status" value="1"/>
</dbReference>
<dbReference type="Pfam" id="PF07943">
    <property type="entry name" value="PBP5_C"/>
    <property type="match status" value="1"/>
</dbReference>
<comment type="function">
    <text evidence="1">Removes C-terminal D-alanyl residues from sugar-peptide cell wall precursors.</text>
</comment>
<keyword evidence="8" id="KW-0378">Hydrolase</keyword>
<reference evidence="19" key="2">
    <citation type="submission" date="2021-04" db="EMBL/GenBank/DDBJ databases">
        <authorList>
            <person name="Gilroy R."/>
        </authorList>
    </citation>
    <scope>NUCLEOTIDE SEQUENCE</scope>
    <source>
        <strain evidence="19">CHK33-7979</strain>
    </source>
</reference>
<evidence type="ECO:0000256" key="1">
    <source>
        <dbReference type="ARBA" id="ARBA00003217"/>
    </source>
</evidence>
<feature type="active site" description="Proton acceptor" evidence="13">
    <location>
        <position position="96"/>
    </location>
</feature>
<keyword evidence="10" id="KW-0573">Peptidoglycan synthesis</keyword>
<feature type="chain" id="PRO_5038912037" description="serine-type D-Ala-D-Ala carboxypeptidase" evidence="17">
    <location>
        <begin position="29"/>
        <end position="487"/>
    </location>
</feature>
<name>A0A9D1Z4X6_9FIRM</name>
<dbReference type="EMBL" id="DXCX01000082">
    <property type="protein sequence ID" value="HIY73877.1"/>
    <property type="molecule type" value="Genomic_DNA"/>
</dbReference>
<organism evidence="19 20">
    <name type="scientific">Candidatus Intestinimonas merdavium</name>
    <dbReference type="NCBI Taxonomy" id="2838622"/>
    <lineage>
        <taxon>Bacteria</taxon>
        <taxon>Bacillati</taxon>
        <taxon>Bacillota</taxon>
        <taxon>Clostridia</taxon>
        <taxon>Eubacteriales</taxon>
        <taxon>Intestinimonas</taxon>
    </lineage>
</organism>
<dbReference type="InterPro" id="IPR037167">
    <property type="entry name" value="Peptidase_S11_C_sf"/>
</dbReference>
<evidence type="ECO:0000256" key="14">
    <source>
        <dbReference type="PIRSR" id="PIRSR618044-2"/>
    </source>
</evidence>
<feature type="signal peptide" evidence="17">
    <location>
        <begin position="1"/>
        <end position="28"/>
    </location>
</feature>
<dbReference type="Gene3D" id="3.40.710.10">
    <property type="entry name" value="DD-peptidase/beta-lactamase superfamily"/>
    <property type="match status" value="1"/>
</dbReference>
<evidence type="ECO:0000313" key="20">
    <source>
        <dbReference type="Proteomes" id="UP000886824"/>
    </source>
</evidence>
<proteinExistence type="inferred from homology"/>
<evidence type="ECO:0000256" key="7">
    <source>
        <dbReference type="ARBA" id="ARBA00022729"/>
    </source>
</evidence>
<evidence type="ECO:0000256" key="15">
    <source>
        <dbReference type="RuleBase" id="RU004016"/>
    </source>
</evidence>
<evidence type="ECO:0000256" key="6">
    <source>
        <dbReference type="ARBA" id="ARBA00022670"/>
    </source>
</evidence>
<evidence type="ECO:0000256" key="17">
    <source>
        <dbReference type="SAM" id="SignalP"/>
    </source>
</evidence>
<dbReference type="AlphaFoldDB" id="A0A9D1Z4X6"/>
<keyword evidence="16" id="KW-1133">Transmembrane helix</keyword>
<dbReference type="PRINTS" id="PR00725">
    <property type="entry name" value="DADACBPTASE1"/>
</dbReference>
<dbReference type="EC" id="3.4.16.4" evidence="4"/>
<keyword evidence="11" id="KW-0961">Cell wall biogenesis/degradation</keyword>
<keyword evidence="7 17" id="KW-0732">Signal</keyword>
<evidence type="ECO:0000256" key="16">
    <source>
        <dbReference type="SAM" id="Phobius"/>
    </source>
</evidence>
<evidence type="ECO:0000256" key="10">
    <source>
        <dbReference type="ARBA" id="ARBA00022984"/>
    </source>
</evidence>
<dbReference type="GO" id="GO:0006508">
    <property type="term" value="P:proteolysis"/>
    <property type="evidence" value="ECO:0007669"/>
    <property type="project" value="UniProtKB-KW"/>
</dbReference>
<evidence type="ECO:0000256" key="12">
    <source>
        <dbReference type="ARBA" id="ARBA00034000"/>
    </source>
</evidence>
<evidence type="ECO:0000313" key="19">
    <source>
        <dbReference type="EMBL" id="HIY73877.1"/>
    </source>
</evidence>
<dbReference type="InterPro" id="IPR015956">
    <property type="entry name" value="Peniciliin-bd_prot_C_sf"/>
</dbReference>
<dbReference type="GO" id="GO:0009252">
    <property type="term" value="P:peptidoglycan biosynthetic process"/>
    <property type="evidence" value="ECO:0007669"/>
    <property type="project" value="UniProtKB-KW"/>
</dbReference>
<dbReference type="InterPro" id="IPR012907">
    <property type="entry name" value="Peptidase_S11_C"/>
</dbReference>
<feature type="domain" description="Peptidase S11 D-Ala-D-Ala carboxypeptidase A C-terminal" evidence="18">
    <location>
        <begin position="328"/>
        <end position="421"/>
    </location>
</feature>
<keyword evidence="16" id="KW-0472">Membrane</keyword>
<keyword evidence="9" id="KW-0133">Cell shape</keyword>
<evidence type="ECO:0000256" key="9">
    <source>
        <dbReference type="ARBA" id="ARBA00022960"/>
    </source>
</evidence>
<dbReference type="InterPro" id="IPR018044">
    <property type="entry name" value="Peptidase_S11"/>
</dbReference>
<dbReference type="SUPFAM" id="SSF69189">
    <property type="entry name" value="Penicillin-binding protein associated domain"/>
    <property type="match status" value="1"/>
</dbReference>
<sequence>MKKYRRSLLSLLLALSLSLSLTTPWAIAASPAPETTAPVETAAPGPVVVEKDPIESQILQEMHIEATAAILVDASTGTILYEQEAYEKRYPASITKVMTALLAIEAIDRGELSMDQVITVGSEVTRDVGDGSSTQDIKEGEQLTLQDVLYCALIASANEACNVLAQVVSGNVDDFVALMNQRAKELGMEDTHFVNTHGYHDPDHYTTAYDISLMCQEAMKHETFRTIVTSKSYTVPATNLHEARELHETNALVSTWRITGYYYQYATGIKTGSTPEAGYCLASSASKDGVDLIAVVLGAENPTNEDGTVNRLQFSESSRLLDWGFNSFSTRTLLDATYFAGTIPVNLSRETDRIGVQATGKLEAILPNDLDPADFQITPVYDAESLDAPVTKGQVVGHVTISNGDTVYGQLELVAVDDVSRSELLYRLDQVQNFFSQLWVRVLLIAVGVLIVVLLLRWLLFGRRRRYGGARRKTYRGGHYSGRRRRK</sequence>
<evidence type="ECO:0000256" key="2">
    <source>
        <dbReference type="ARBA" id="ARBA00004752"/>
    </source>
</evidence>
<evidence type="ECO:0000259" key="18">
    <source>
        <dbReference type="SMART" id="SM00936"/>
    </source>
</evidence>
<keyword evidence="6" id="KW-0645">Protease</keyword>
<dbReference type="SMART" id="SM00936">
    <property type="entry name" value="PBP5_C"/>
    <property type="match status" value="1"/>
</dbReference>
<reference evidence="19" key="1">
    <citation type="journal article" date="2021" name="PeerJ">
        <title>Extensive microbial diversity within the chicken gut microbiome revealed by metagenomics and culture.</title>
        <authorList>
            <person name="Gilroy R."/>
            <person name="Ravi A."/>
            <person name="Getino M."/>
            <person name="Pursley I."/>
            <person name="Horton D.L."/>
            <person name="Alikhan N.F."/>
            <person name="Baker D."/>
            <person name="Gharbi K."/>
            <person name="Hall N."/>
            <person name="Watson M."/>
            <person name="Adriaenssens E.M."/>
            <person name="Foster-Nyarko E."/>
            <person name="Jarju S."/>
            <person name="Secka A."/>
            <person name="Antonio M."/>
            <person name="Oren A."/>
            <person name="Chaudhuri R.R."/>
            <person name="La Ragione R."/>
            <person name="Hildebrand F."/>
            <person name="Pallen M.J."/>
        </authorList>
    </citation>
    <scope>NUCLEOTIDE SEQUENCE</scope>
    <source>
        <strain evidence="19">CHK33-7979</strain>
    </source>
</reference>
<feature type="active site" description="Acyl-ester intermediate" evidence="13">
    <location>
        <position position="93"/>
    </location>
</feature>
<evidence type="ECO:0000256" key="13">
    <source>
        <dbReference type="PIRSR" id="PIRSR618044-1"/>
    </source>
</evidence>
<dbReference type="InterPro" id="IPR001967">
    <property type="entry name" value="Peptidase_S11_N"/>
</dbReference>
<gene>
    <name evidence="19" type="ORF">H9826_07885</name>
</gene>
<keyword evidence="5 19" id="KW-0121">Carboxypeptidase</keyword>
<accession>A0A9D1Z4X6</accession>
<dbReference type="GO" id="GO:0008360">
    <property type="term" value="P:regulation of cell shape"/>
    <property type="evidence" value="ECO:0007669"/>
    <property type="project" value="UniProtKB-KW"/>
</dbReference>
<dbReference type="Gene3D" id="2.60.410.10">
    <property type="entry name" value="D-Ala-D-Ala carboxypeptidase, C-terminal domain"/>
    <property type="match status" value="1"/>
</dbReference>
<comment type="caution">
    <text evidence="19">The sequence shown here is derived from an EMBL/GenBank/DDBJ whole genome shotgun (WGS) entry which is preliminary data.</text>
</comment>
<evidence type="ECO:0000256" key="11">
    <source>
        <dbReference type="ARBA" id="ARBA00023316"/>
    </source>
</evidence>
<dbReference type="GO" id="GO:0071555">
    <property type="term" value="P:cell wall organization"/>
    <property type="evidence" value="ECO:0007669"/>
    <property type="project" value="UniProtKB-KW"/>
</dbReference>
<dbReference type="Proteomes" id="UP000886824">
    <property type="component" value="Unassembled WGS sequence"/>
</dbReference>
<dbReference type="GO" id="GO:0009002">
    <property type="term" value="F:serine-type D-Ala-D-Ala carboxypeptidase activity"/>
    <property type="evidence" value="ECO:0007669"/>
    <property type="project" value="UniProtKB-EC"/>
</dbReference>